<dbReference type="KEGG" id="pcat:Pcatena_09540"/>
<dbReference type="EMBL" id="AP019367">
    <property type="protein sequence ID" value="BBH50367.1"/>
    <property type="molecule type" value="Genomic_DNA"/>
</dbReference>
<feature type="region of interest" description="Disordered" evidence="1">
    <location>
        <begin position="161"/>
        <end position="186"/>
    </location>
</feature>
<name>A0A3G9JXZ4_9ACTN</name>
<dbReference type="Gene3D" id="3.60.21.10">
    <property type="match status" value="1"/>
</dbReference>
<evidence type="ECO:0000313" key="2">
    <source>
        <dbReference type="EMBL" id="BBH50367.1"/>
    </source>
</evidence>
<gene>
    <name evidence="2" type="ORF">Pcatena_09540</name>
</gene>
<dbReference type="OrthoDB" id="3197449at2"/>
<evidence type="ECO:0000313" key="3">
    <source>
        <dbReference type="Proteomes" id="UP000273154"/>
    </source>
</evidence>
<dbReference type="InterPro" id="IPR029052">
    <property type="entry name" value="Metallo-depent_PP-like"/>
</dbReference>
<protein>
    <submittedName>
        <fullName evidence="2">Uncharacterized protein</fullName>
    </submittedName>
</protein>
<sequence>MDEIVERGELSADLAVVHELARPDETGVQPIYYISDLHIEHQLDLNGKGPDEARALVRAKTDELVESLTSSGGAIILLGDIADDSDLAELFYDELVCSMTSAGARPFSGRNPWIESPVRVDWRVFAVSGNHELWGGGPFDGESVTVARRAFDPYERRRRLHESAELQRKGSYKSRKKGVAPHEESPFGPLMNPLGLLNSTIAVLQNELIVDDVGRWVRCLDEEKILAMDEGELRKCVERSTFSLLGGMGFTGLDHVRGAAAGAYGSTMGPHGRMVLNVTPEQDAEQSMRFRALHDKLVRCAGDLPVIVATHTPMRCWSDGQPNPGWVYLSGHTHINEISLEKGGAAIIADNQVGYMAGPWRFKSFTRRCAYDPFEDWGDGIYEVTGEQYLDFNFGRGISIRPGSSISEEPAITVLKRDGVYMFFVDTPKGPRWLMGGRKRVPQHDIAYYYDRLGEYRRRVEWAFAPYRHALADVAHEVRIIGGAGTIHGCVVDVDFYHHVYLNPFDGTVAPYVAFSMIDKVVYDNIPAMLEGTPYEECCTRAIEDGKLPLLAGSTEDRAIARVPEVVLDTKMYELSRIMRSLQYLFEKGVVRVWNDDVFKLGHDELSALNQAKGTPASLE</sequence>
<dbReference type="SUPFAM" id="SSF56300">
    <property type="entry name" value="Metallo-dependent phosphatases"/>
    <property type="match status" value="1"/>
</dbReference>
<dbReference type="GeneID" id="88849088"/>
<dbReference type="RefSeq" id="WP_126422139.1">
    <property type="nucleotide sequence ID" value="NZ_AP019367.1"/>
</dbReference>
<evidence type="ECO:0000256" key="1">
    <source>
        <dbReference type="SAM" id="MobiDB-lite"/>
    </source>
</evidence>
<dbReference type="PANTHER" id="PTHR31302:SF0">
    <property type="entry name" value="TRANSMEMBRANE PROTEIN WITH METALLOPHOSPHOESTERASE DOMAIN"/>
    <property type="match status" value="1"/>
</dbReference>
<proteinExistence type="predicted"/>
<keyword evidence="3" id="KW-1185">Reference proteome</keyword>
<feature type="compositionally biased region" description="Basic residues" evidence="1">
    <location>
        <begin position="170"/>
        <end position="179"/>
    </location>
</feature>
<organism evidence="2 3">
    <name type="scientific">Parolsenella catena</name>
    <dbReference type="NCBI Taxonomy" id="2003188"/>
    <lineage>
        <taxon>Bacteria</taxon>
        <taxon>Bacillati</taxon>
        <taxon>Actinomycetota</taxon>
        <taxon>Coriobacteriia</taxon>
        <taxon>Coriobacteriales</taxon>
        <taxon>Atopobiaceae</taxon>
        <taxon>Parolsenella</taxon>
    </lineage>
</organism>
<dbReference type="Proteomes" id="UP000273154">
    <property type="component" value="Chromosome"/>
</dbReference>
<accession>A0A3G9JXZ4</accession>
<dbReference type="AlphaFoldDB" id="A0A3G9JXZ4"/>
<reference evidence="3" key="1">
    <citation type="submission" date="2018-11" db="EMBL/GenBank/DDBJ databases">
        <title>Comparative genomics of Parolsenella catena and Libanicoccus massiliensis: Reclassification of Libanicoccus massiliensis as Parolsenella massiliensis comb. nov.</title>
        <authorList>
            <person name="Sakamoto M."/>
            <person name="Ikeyama N."/>
            <person name="Murakami T."/>
            <person name="Mori H."/>
            <person name="Yuki M."/>
            <person name="Ohkuma M."/>
        </authorList>
    </citation>
    <scope>NUCLEOTIDE SEQUENCE [LARGE SCALE GENOMIC DNA]</scope>
    <source>
        <strain evidence="3">JCM 31932</strain>
    </source>
</reference>
<dbReference type="InterPro" id="IPR051158">
    <property type="entry name" value="Metallophosphoesterase_sf"/>
</dbReference>
<dbReference type="PANTHER" id="PTHR31302">
    <property type="entry name" value="TRANSMEMBRANE PROTEIN WITH METALLOPHOSPHOESTERASE DOMAIN-RELATED"/>
    <property type="match status" value="1"/>
</dbReference>
<dbReference type="GO" id="GO:0016787">
    <property type="term" value="F:hydrolase activity"/>
    <property type="evidence" value="ECO:0007669"/>
    <property type="project" value="InterPro"/>
</dbReference>